<gene>
    <name evidence="1" type="ORF">HDA39_006841</name>
</gene>
<protein>
    <submittedName>
        <fullName evidence="1">Uncharacterized protein</fullName>
    </submittedName>
</protein>
<sequence length="117" mass="12217">MSEGPINFGGAGDIDMLPTEARAAMRRLQQAGTAFGNRWTVLSTAIRTGELEANTGFDTLSKGFRDAYNPAKEPIQQASDATGGAVGGLGAQGNQIVGQYVQSAQRDAARMRAVGDL</sequence>
<comment type="caution">
    <text evidence="1">The sequence shown here is derived from an EMBL/GenBank/DDBJ whole genome shotgun (WGS) entry which is preliminary data.</text>
</comment>
<dbReference type="Proteomes" id="UP000549971">
    <property type="component" value="Unassembled WGS sequence"/>
</dbReference>
<evidence type="ECO:0000313" key="1">
    <source>
        <dbReference type="EMBL" id="MBB5840107.1"/>
    </source>
</evidence>
<keyword evidence="2" id="KW-1185">Reference proteome</keyword>
<accession>A0A7W9MY73</accession>
<dbReference type="EMBL" id="JACHMY010000001">
    <property type="protein sequence ID" value="MBB5840107.1"/>
    <property type="molecule type" value="Genomic_DNA"/>
</dbReference>
<dbReference type="AlphaFoldDB" id="A0A7W9MY73"/>
<evidence type="ECO:0000313" key="2">
    <source>
        <dbReference type="Proteomes" id="UP000549971"/>
    </source>
</evidence>
<organism evidence="1 2">
    <name type="scientific">Kribbella italica</name>
    <dbReference type="NCBI Taxonomy" id="1540520"/>
    <lineage>
        <taxon>Bacteria</taxon>
        <taxon>Bacillati</taxon>
        <taxon>Actinomycetota</taxon>
        <taxon>Actinomycetes</taxon>
        <taxon>Propionibacteriales</taxon>
        <taxon>Kribbellaceae</taxon>
        <taxon>Kribbella</taxon>
    </lineage>
</organism>
<name>A0A7W9MY73_9ACTN</name>
<reference evidence="1 2" key="1">
    <citation type="submission" date="2020-08" db="EMBL/GenBank/DDBJ databases">
        <title>Sequencing the genomes of 1000 actinobacteria strains.</title>
        <authorList>
            <person name="Klenk H.-P."/>
        </authorList>
    </citation>
    <scope>NUCLEOTIDE SEQUENCE [LARGE SCALE GENOMIC DNA]</scope>
    <source>
        <strain evidence="1 2">DSM 28967</strain>
    </source>
</reference>
<dbReference type="RefSeq" id="WP_184802233.1">
    <property type="nucleotide sequence ID" value="NZ_JACHMY010000001.1"/>
</dbReference>
<proteinExistence type="predicted"/>